<dbReference type="Pfam" id="PF14033">
    <property type="entry name" value="DUF4246"/>
    <property type="match status" value="1"/>
</dbReference>
<organism evidence="3 4">
    <name type="scientific">Candidozyma auris</name>
    <name type="common">Yeast</name>
    <name type="synonym">Candida auris</name>
    <dbReference type="NCBI Taxonomy" id="498019"/>
    <lineage>
        <taxon>Eukaryota</taxon>
        <taxon>Fungi</taxon>
        <taxon>Dikarya</taxon>
        <taxon>Ascomycota</taxon>
        <taxon>Saccharomycotina</taxon>
        <taxon>Pichiomycetes</taxon>
        <taxon>Metschnikowiaceae</taxon>
        <taxon>Candidozyma</taxon>
    </lineage>
</organism>
<accession>A0AAW0VBY0</accession>
<sequence>MSAFKHPWWVAFSKLGNSPRYLDEWLIVSLSDTIRQKPEWEKKYTDPEIVEKWKKEFLSQNPESRYPEDVFNYVIRELKWYHELQSTPELEARKFRIGADDKILYSDEAVSDVLAKKFTTLASKFEASISEKDYHPGSDNLVVDLVHPSLYHLVYGKTKVLRDGKLAVAEFDEAIQHVKKGVADYAVSKKFQWLPAVMKLDKSTGQFVFASYINNLHPMQHGDLYGPIAEVFNEAVPALNLSLARYQSDEYVRIKTAGYGECYKEGYDGYMEKLEELIDEGADDDEWEEFEKGKSKFYIDTHPEYKSDPETKPFDLRDFDKLKVIVKMANIELSPENPEYKGGSWHVEGTINEDIVATVLYYYDVENIDDSKLSFKYAFEDPAYEQGDEQYCKDFYGISDGDSMTKYIGSVDARQGRVVVFTNSFQHHVDAFKLRDSSRPGHRKILCFFLVDPHNSVTKATDVVPPQNETWVNDEALMNKFFPGIDAKEVTTMTAKQAKESRLELMDERKVTISSGDDWENAFTRTFFLCEH</sequence>
<evidence type="ECO:0000313" key="4">
    <source>
        <dbReference type="Proteomes" id="UP000230249"/>
    </source>
</evidence>
<evidence type="ECO:0000259" key="2">
    <source>
        <dbReference type="Pfam" id="PF21666"/>
    </source>
</evidence>
<evidence type="ECO:0000313" key="3">
    <source>
        <dbReference type="EMBL" id="KAK8439381.1"/>
    </source>
</evidence>
<dbReference type="PANTHER" id="PTHR33119:SF1">
    <property type="entry name" value="FE2OG DIOXYGENASE DOMAIN-CONTAINING PROTEIN"/>
    <property type="match status" value="1"/>
</dbReference>
<dbReference type="PANTHER" id="PTHR33119">
    <property type="entry name" value="IFI3P"/>
    <property type="match status" value="1"/>
</dbReference>
<dbReference type="InterPro" id="IPR049192">
    <property type="entry name" value="DUF4246_C"/>
</dbReference>
<feature type="domain" description="DUF4246" evidence="1">
    <location>
        <begin position="69"/>
        <end position="474"/>
    </location>
</feature>
<comment type="caution">
    <text evidence="3">The sequence shown here is derived from an EMBL/GenBank/DDBJ whole genome shotgun (WGS) entry which is preliminary data.</text>
</comment>
<gene>
    <name evidence="3" type="ORF">B9J08_03857</name>
</gene>
<dbReference type="Pfam" id="PF21666">
    <property type="entry name" value="DUF4246_N"/>
    <property type="match status" value="1"/>
</dbReference>
<dbReference type="InterPro" id="IPR049207">
    <property type="entry name" value="DUF4246_N"/>
</dbReference>
<keyword evidence="4" id="KW-1185">Reference proteome</keyword>
<evidence type="ECO:0000259" key="1">
    <source>
        <dbReference type="Pfam" id="PF14033"/>
    </source>
</evidence>
<dbReference type="AlphaFoldDB" id="A0AAW0VBY0"/>
<reference evidence="3 4" key="1">
    <citation type="journal article" date="2017" name="Clin. Infect. Dis.">
        <title>Simultaneous emergence of multidrug-resistant Candida auris on 3 continents confirmed by whole-genome sequencing and epidemiological analyses.</title>
        <authorList>
            <person name="Lockhart S.R."/>
            <person name="Etienne K.A."/>
            <person name="Vallabhaneni S."/>
            <person name="Farooqi J."/>
            <person name="Chowdhary A."/>
            <person name="Govender N.P."/>
            <person name="Colombo A.L."/>
            <person name="Calvo B."/>
            <person name="Cuomo C.A."/>
            <person name="Desjardins C.A."/>
            <person name="Berkow E.L."/>
            <person name="Castanheira M."/>
            <person name="Magobo R.E."/>
            <person name="Jabeen K."/>
            <person name="Asghar R.J."/>
            <person name="Meis J.F."/>
            <person name="Jackson B."/>
            <person name="Chiller T."/>
            <person name="Litvintseva A.P."/>
        </authorList>
    </citation>
    <scope>NUCLEOTIDE SEQUENCE [LARGE SCALE GENOMIC DNA]</scope>
    <source>
        <strain evidence="3 4">B8441</strain>
    </source>
</reference>
<protein>
    <submittedName>
        <fullName evidence="3">Uncharacterized protein</fullName>
    </submittedName>
</protein>
<dbReference type="InterPro" id="IPR025340">
    <property type="entry name" value="DUF4246"/>
</dbReference>
<dbReference type="Proteomes" id="UP000230249">
    <property type="component" value="Unassembled WGS sequence"/>
</dbReference>
<name>A0AAW0VBY0_CANAR</name>
<dbReference type="EMBL" id="PEKT03000004">
    <property type="protein sequence ID" value="KAK8439381.1"/>
    <property type="molecule type" value="Genomic_DNA"/>
</dbReference>
<feature type="domain" description="DUF4246" evidence="2">
    <location>
        <begin position="2"/>
        <end position="56"/>
    </location>
</feature>
<proteinExistence type="predicted"/>
<reference evidence="3 4" key="2">
    <citation type="journal article" date="2018" name="Nat. Commun.">
        <title>Genomic insights into multidrug-resistance, mating and virulence in Candida auris and related emerging species.</title>
        <authorList>
            <person name="Munoz J.F."/>
            <person name="Gade L."/>
            <person name="Chow N.A."/>
            <person name="Loparev V.N."/>
            <person name="Juieng P."/>
            <person name="Berkow E.L."/>
            <person name="Farrer R.A."/>
            <person name="Litvintseva A.P."/>
            <person name="Cuomo C.A."/>
        </authorList>
    </citation>
    <scope>GENOME REANNOTATION</scope>
    <source>
        <strain evidence="3 4">B8441</strain>
    </source>
</reference>